<evidence type="ECO:0000313" key="2">
    <source>
        <dbReference type="EMBL" id="KRQ86732.1"/>
    </source>
</evidence>
<reference evidence="2 3" key="1">
    <citation type="submission" date="2015-09" db="EMBL/GenBank/DDBJ databases">
        <title>Draft genome sequence of a Caloramator mitchellensis, a moderate thermophile from the Great Artesian Basin of Australia.</title>
        <authorList>
            <person name="Patel B.K."/>
        </authorList>
    </citation>
    <scope>NUCLEOTIDE SEQUENCE [LARGE SCALE GENOMIC DNA]</scope>
    <source>
        <strain evidence="2 3">VF08</strain>
    </source>
</reference>
<evidence type="ECO:0000259" key="1">
    <source>
        <dbReference type="Pfam" id="PF22746"/>
    </source>
</evidence>
<protein>
    <recommendedName>
        <fullName evidence="1">YvlB/LiaX N-terminal domain-containing protein</fullName>
    </recommendedName>
</protein>
<keyword evidence="3" id="KW-1185">Reference proteome</keyword>
<gene>
    <name evidence="2" type="ORF">ABG79_01484</name>
</gene>
<dbReference type="EMBL" id="LKHP01000007">
    <property type="protein sequence ID" value="KRQ86732.1"/>
    <property type="molecule type" value="Genomic_DNA"/>
</dbReference>
<dbReference type="InterPro" id="IPR053959">
    <property type="entry name" value="YvlB/LiaX_N"/>
</dbReference>
<organism evidence="2 3">
    <name type="scientific">Caloramator mitchellensis</name>
    <dbReference type="NCBI Taxonomy" id="908809"/>
    <lineage>
        <taxon>Bacteria</taxon>
        <taxon>Bacillati</taxon>
        <taxon>Bacillota</taxon>
        <taxon>Clostridia</taxon>
        <taxon>Eubacteriales</taxon>
        <taxon>Clostridiaceae</taxon>
        <taxon>Caloramator</taxon>
    </lineage>
</organism>
<dbReference type="AlphaFoldDB" id="A0A0R3K0G5"/>
<name>A0A0R3K0G5_CALMK</name>
<dbReference type="Proteomes" id="UP000052015">
    <property type="component" value="Unassembled WGS sequence"/>
</dbReference>
<feature type="domain" description="YvlB/LiaX N-terminal" evidence="1">
    <location>
        <begin position="3"/>
        <end position="34"/>
    </location>
</feature>
<accession>A0A0R3K0G5</accession>
<evidence type="ECO:0000313" key="3">
    <source>
        <dbReference type="Proteomes" id="UP000052015"/>
    </source>
</evidence>
<comment type="caution">
    <text evidence="2">The sequence shown here is derived from an EMBL/GenBank/DDBJ whole genome shotgun (WGS) entry which is preliminary data.</text>
</comment>
<dbReference type="Pfam" id="PF22746">
    <property type="entry name" value="SHOCT-like_DUF2089-C"/>
    <property type="match status" value="1"/>
</dbReference>
<sequence length="121" mass="13459">MKEEISRILRMMEEGKIGSEKATELIEALYKKEEKVMVSYDEKALKVKVLSQQGDNVNVNIPVKVAKAFLKATGKIPIPMGEHQYANFDMNAILEALESGLEGKFVEVKSANGDIVEVCIE</sequence>
<proteinExistence type="predicted"/>
<dbReference type="OrthoDB" id="9808584at2"/>
<dbReference type="STRING" id="908809.ABG79_01484"/>
<dbReference type="RefSeq" id="WP_057978673.1">
    <property type="nucleotide sequence ID" value="NZ_LKHP01000007.1"/>
</dbReference>